<protein>
    <submittedName>
        <fullName evidence="1">Uncharacterized protein</fullName>
    </submittedName>
</protein>
<proteinExistence type="predicted"/>
<name>A0A6C0B8R4_9ZZZZ</name>
<evidence type="ECO:0000313" key="1">
    <source>
        <dbReference type="EMBL" id="QHS88430.1"/>
    </source>
</evidence>
<sequence length="95" mass="10951">MKKNKLKSIIVTILMKIVAILLSIFLSTLAFETPQLCLFCKHCIPNNKFSKCSLFPKIKDNVVLLNKDNKPMYYYCHTARNMNDMCGIEGKLFES</sequence>
<dbReference type="EMBL" id="MN739096">
    <property type="protein sequence ID" value="QHS88430.1"/>
    <property type="molecule type" value="Genomic_DNA"/>
</dbReference>
<organism evidence="1">
    <name type="scientific">viral metagenome</name>
    <dbReference type="NCBI Taxonomy" id="1070528"/>
    <lineage>
        <taxon>unclassified sequences</taxon>
        <taxon>metagenomes</taxon>
        <taxon>organismal metagenomes</taxon>
    </lineage>
</organism>
<reference evidence="1" key="1">
    <citation type="journal article" date="2020" name="Nature">
        <title>Giant virus diversity and host interactions through global metagenomics.</title>
        <authorList>
            <person name="Schulz F."/>
            <person name="Roux S."/>
            <person name="Paez-Espino D."/>
            <person name="Jungbluth S."/>
            <person name="Walsh D.A."/>
            <person name="Denef V.J."/>
            <person name="McMahon K.D."/>
            <person name="Konstantinidis K.T."/>
            <person name="Eloe-Fadrosh E.A."/>
            <person name="Kyrpides N.C."/>
            <person name="Woyke T."/>
        </authorList>
    </citation>
    <scope>NUCLEOTIDE SEQUENCE</scope>
    <source>
        <strain evidence="1">GVMAG-M-3300010158-55</strain>
    </source>
</reference>
<accession>A0A6C0B8R4</accession>
<dbReference type="AlphaFoldDB" id="A0A6C0B8R4"/>